<keyword evidence="8" id="KW-1185">Reference proteome</keyword>
<dbReference type="InterPro" id="IPR011009">
    <property type="entry name" value="Kinase-like_dom_sf"/>
</dbReference>
<dbReference type="Gene3D" id="3.30.200.20">
    <property type="entry name" value="Phosphorylase Kinase, domain 1"/>
    <property type="match status" value="1"/>
</dbReference>
<reference evidence="7 8" key="1">
    <citation type="submission" date="2022-11" db="EMBL/GenBank/DDBJ databases">
        <title>Minimal conservation of predation-associated metabolite biosynthetic gene clusters underscores biosynthetic potential of Myxococcota including descriptions for ten novel species: Archangium lansinium sp. nov., Myxococcus landrumus sp. nov., Nannocystis bai.</title>
        <authorList>
            <person name="Ahearne A."/>
            <person name="Stevens C."/>
            <person name="Dowd S."/>
        </authorList>
    </citation>
    <scope>NUCLEOTIDE SEQUENCE [LARGE SCALE GENOMIC DNA]</scope>
    <source>
        <strain evidence="7 8">RJM3</strain>
    </source>
</reference>
<evidence type="ECO:0000313" key="7">
    <source>
        <dbReference type="EMBL" id="MDC0744811.1"/>
    </source>
</evidence>
<dbReference type="PROSITE" id="PS50011">
    <property type="entry name" value="PROTEIN_KINASE_DOM"/>
    <property type="match status" value="1"/>
</dbReference>
<dbReference type="Pfam" id="PF00069">
    <property type="entry name" value="Pkinase"/>
    <property type="match status" value="1"/>
</dbReference>
<keyword evidence="1" id="KW-0723">Serine/threonine-protein kinase</keyword>
<dbReference type="PANTHER" id="PTHR24351">
    <property type="entry name" value="RIBOSOMAL PROTEIN S6 KINASE"/>
    <property type="match status" value="1"/>
</dbReference>
<dbReference type="Gene3D" id="3.40.50.300">
    <property type="entry name" value="P-loop containing nucleotide triphosphate hydrolases"/>
    <property type="match status" value="1"/>
</dbReference>
<dbReference type="Proteomes" id="UP001221411">
    <property type="component" value="Unassembled WGS sequence"/>
</dbReference>
<evidence type="ECO:0000256" key="5">
    <source>
        <dbReference type="ARBA" id="ARBA00022840"/>
    </source>
</evidence>
<keyword evidence="4" id="KW-0418">Kinase</keyword>
<keyword evidence="3" id="KW-0547">Nucleotide-binding</keyword>
<dbReference type="SUPFAM" id="SSF52540">
    <property type="entry name" value="P-loop containing nucleoside triphosphate hydrolases"/>
    <property type="match status" value="1"/>
</dbReference>
<dbReference type="Pfam" id="PF13191">
    <property type="entry name" value="AAA_16"/>
    <property type="match status" value="1"/>
</dbReference>
<dbReference type="Gene3D" id="1.10.510.10">
    <property type="entry name" value="Transferase(Phosphotransferase) domain 1"/>
    <property type="match status" value="1"/>
</dbReference>
<dbReference type="SUPFAM" id="SSF56112">
    <property type="entry name" value="Protein kinase-like (PK-like)"/>
    <property type="match status" value="1"/>
</dbReference>
<gene>
    <name evidence="7" type="ORF">POL67_25995</name>
</gene>
<comment type="caution">
    <text evidence="7">The sequence shown here is derived from an EMBL/GenBank/DDBJ whole genome shotgun (WGS) entry which is preliminary data.</text>
</comment>
<dbReference type="CDD" id="cd14014">
    <property type="entry name" value="STKc_PknB_like"/>
    <property type="match status" value="1"/>
</dbReference>
<protein>
    <submittedName>
        <fullName evidence="7">AAA family ATPase</fullName>
    </submittedName>
</protein>
<dbReference type="EMBL" id="JAQNDO010000001">
    <property type="protein sequence ID" value="MDC0744811.1"/>
    <property type="molecule type" value="Genomic_DNA"/>
</dbReference>
<organism evidence="7 8">
    <name type="scientific">Polyangium mundeleinium</name>
    <dbReference type="NCBI Taxonomy" id="2995306"/>
    <lineage>
        <taxon>Bacteria</taxon>
        <taxon>Pseudomonadati</taxon>
        <taxon>Myxococcota</taxon>
        <taxon>Polyangia</taxon>
        <taxon>Polyangiales</taxon>
        <taxon>Polyangiaceae</taxon>
        <taxon>Polyangium</taxon>
    </lineage>
</organism>
<dbReference type="InterPro" id="IPR041664">
    <property type="entry name" value="AAA_16"/>
</dbReference>
<dbReference type="SMART" id="SM00220">
    <property type="entry name" value="S_TKc"/>
    <property type="match status" value="1"/>
</dbReference>
<feature type="domain" description="Protein kinase" evidence="6">
    <location>
        <begin position="21"/>
        <end position="284"/>
    </location>
</feature>
<dbReference type="InterPro" id="IPR027417">
    <property type="entry name" value="P-loop_NTPase"/>
</dbReference>
<proteinExistence type="predicted"/>
<evidence type="ECO:0000259" key="6">
    <source>
        <dbReference type="PROSITE" id="PS50011"/>
    </source>
</evidence>
<evidence type="ECO:0000313" key="8">
    <source>
        <dbReference type="Proteomes" id="UP001221411"/>
    </source>
</evidence>
<dbReference type="RefSeq" id="WP_271930894.1">
    <property type="nucleotide sequence ID" value="NZ_JAQNDO010000001.1"/>
</dbReference>
<accession>A0ABT5ESM3</accession>
<keyword evidence="5" id="KW-0067">ATP-binding</keyword>
<evidence type="ECO:0000256" key="1">
    <source>
        <dbReference type="ARBA" id="ARBA00022527"/>
    </source>
</evidence>
<sequence>MEGQLPTRTAAPESFAEDDRFRLRNLLGKGSLGLVYQARDEEMDEDVALKTLPRLDPEHIYHIKEEFRTLAGITHPNLVELHELFVDASRCFFTMELVDGVPFTEHVRGPRAEGVLGRLTLALEQLVRGVAALHAEGKLHRDIKPSNVLVSGAGRVVLLDFDLATCFRPEDTTYTSSARLYGTPHYMPPEQMYGEQLSPAADWYAVGILIFEAMCGQFPFDGPFADMLRSKERGAPPLLRTVALDTSPVLDELVRALLHPDPRRRAGETEILEALRGAKTHRRTTGFPAAAPAAPFVGRDDEKAALRRAYHTTHEGAPAIVHVTGASGLGKTELVKRFLRSIDDGQPLILRGQCHPQESVPYKGLDRIVDALSRYLISLPEDEAAALRPPRAAALMRVFPVLGRVPSLHGAGETEVEVDPQELRAGGFRALRETLARIAARRPVVLWIDDLQWGDEDSAALLRELVRPPSAPPLLLLLSYRRDEAARGRLLAGLWDGVPRSWVHDVPVMPLETKAVRALASALGGGPDEGRVTEIAAESDGSPLLVGLLAGESQAGGVVTSEGPARRRPLQELMRRRLDRLDERARRILEITAVAGRPLERALVLRAAGLNVGRAELLMLVQQQLLRDARVADRPALQMYHDRIREVILDDLPAERVAEYHRRLAEALLARGALDPEALVEHWLGAGERRRAGEVAALAAERAAAALAFDRAAALYSLSLEHADEDATSRAVLLEKLGEALSMAGRGRDSAESFEAAVRMLAACGGSASRSAMFDLRRRAAEEYLRAGHVDAGVAALERVLDDVGLRYPPSPARALATRVLGHARLDLRGLSFTPRSAEEVRPDDLARIDACWSAGLGLAWIDRVRTWAFQAQFALLALDAGEGRRVSRALAAEASELAARGGEARMRKSEGIICHALELAEQSGDPRSIAFATLMDGSIAFYAGRFRRGVQRCEDARQIARERCRGVAWEMTTANLLGLASRIYLGEVAEVCEALPQLIEEARSRGDRLAAASLAAGLPNLAWLCADNPEEARRRIDDAMALWGQRDFQLQHYLDLIARVHLDLYLGDGDAAFARVMGAWSALRSSFYMLVQNFRVTLLHLRARAALAAAASRPRRRGLLSLLRGMDRERLLRSAEADATRIAREDAGWARPLAASLRAAAAAARGQHKDATEGLTRAASGFERVDMALHAAAARHARGALEGGDTKAALQRESAGWMASQGVVRPEKLAWVLVPVGEQGA</sequence>
<keyword evidence="2" id="KW-0808">Transferase</keyword>
<dbReference type="InterPro" id="IPR000719">
    <property type="entry name" value="Prot_kinase_dom"/>
</dbReference>
<name>A0ABT5ESM3_9BACT</name>
<evidence type="ECO:0000256" key="2">
    <source>
        <dbReference type="ARBA" id="ARBA00022679"/>
    </source>
</evidence>
<evidence type="ECO:0000256" key="4">
    <source>
        <dbReference type="ARBA" id="ARBA00022777"/>
    </source>
</evidence>
<evidence type="ECO:0000256" key="3">
    <source>
        <dbReference type="ARBA" id="ARBA00022741"/>
    </source>
</evidence>